<keyword evidence="11" id="KW-0175">Coiled coil</keyword>
<comment type="caution">
    <text evidence="14">The sequence shown here is derived from an EMBL/GenBank/DDBJ whole genome shotgun (WGS) entry which is preliminary data.</text>
</comment>
<dbReference type="GO" id="GO:0000724">
    <property type="term" value="P:double-strand break repair via homologous recombination"/>
    <property type="evidence" value="ECO:0007669"/>
    <property type="project" value="InterPro"/>
</dbReference>
<dbReference type="InterPro" id="IPR013083">
    <property type="entry name" value="Znf_RING/FYVE/PHD"/>
</dbReference>
<evidence type="ECO:0000256" key="4">
    <source>
        <dbReference type="ARBA" id="ARBA00022679"/>
    </source>
</evidence>
<dbReference type="InterPro" id="IPR026846">
    <property type="entry name" value="Nse2(Mms21)"/>
</dbReference>
<feature type="region of interest" description="Disordered" evidence="12">
    <location>
        <begin position="396"/>
        <end position="438"/>
    </location>
</feature>
<gene>
    <name evidence="14" type="ORF">MAN_04405</name>
</gene>
<evidence type="ECO:0000256" key="3">
    <source>
        <dbReference type="ARBA" id="ARBA00008212"/>
    </source>
</evidence>
<feature type="region of interest" description="Disordered" evidence="12">
    <location>
        <begin position="203"/>
        <end position="229"/>
    </location>
</feature>
<keyword evidence="5" id="KW-0479">Metal-binding</keyword>
<dbReference type="PANTHER" id="PTHR21330:SF1">
    <property type="entry name" value="E3 SUMO-PROTEIN LIGASE NSE2"/>
    <property type="match status" value="1"/>
</dbReference>
<feature type="region of interest" description="Disordered" evidence="12">
    <location>
        <begin position="43"/>
        <end position="76"/>
    </location>
</feature>
<dbReference type="HOGENOM" id="CLU_028753_0_0_1"/>
<keyword evidence="7" id="KW-0833">Ubl conjugation pathway</keyword>
<dbReference type="GO" id="GO:0030915">
    <property type="term" value="C:Smc5-Smc6 complex"/>
    <property type="evidence" value="ECO:0007669"/>
    <property type="project" value="InterPro"/>
</dbReference>
<feature type="domain" description="SP-RING-type" evidence="13">
    <location>
        <begin position="312"/>
        <end position="397"/>
    </location>
</feature>
<dbReference type="Pfam" id="PF11789">
    <property type="entry name" value="zf-Nse"/>
    <property type="match status" value="1"/>
</dbReference>
<dbReference type="PROSITE" id="PS51044">
    <property type="entry name" value="ZF_SP_RING"/>
    <property type="match status" value="1"/>
</dbReference>
<evidence type="ECO:0000313" key="15">
    <source>
        <dbReference type="Proteomes" id="UP000031186"/>
    </source>
</evidence>
<evidence type="ECO:0000256" key="9">
    <source>
        <dbReference type="ARBA" id="ARBA00023242"/>
    </source>
</evidence>
<sequence length="438" mass="49653">MVAQWQSLCIEITVNQKYLRPRDTRTPLEQLIFNITSAMPRLLNRSRPSGVDSSPARTSSSTSLPRYQPPSCPLNDHARRALGELSDNRGTQHYESHLKDSARHLGLSVGDLHERLRAQQDRLQLLQERRKQKGTNKTPEEERLEVHFVELEREVDELTHESEQSIRDVIDRRAEIEDQSVLLGDLYTTAATAIAPNTAETRACRGVKQEPARDEEQDPEQQQGEEPVASTLEAFRKGRATKQAEYEQLTPYQRYGVNNDYAGFKKIWHDAASGEDGPPLPDASRWFRSDGRPVMTCPGATTRRSTIGPAGDDDDIAVAREVLSLNCPLTLRQMEEPYSNVKCKHTFEKSGILGYLPARGEVQCPQTGCSQKFSKSRFQQEFYLDEAILRRIQRVKQTQRTRDDMDVDDDEDAAGADASLVLGEERRVPGRIPKKERT</sequence>
<proteinExistence type="inferred from homology"/>
<dbReference type="AlphaFoldDB" id="A0A0B4FIG5"/>
<evidence type="ECO:0000256" key="5">
    <source>
        <dbReference type="ARBA" id="ARBA00022723"/>
    </source>
</evidence>
<dbReference type="GO" id="GO:0016925">
    <property type="term" value="P:protein sumoylation"/>
    <property type="evidence" value="ECO:0007669"/>
    <property type="project" value="UniProtKB-UniPathway"/>
</dbReference>
<dbReference type="OrthoDB" id="26899at2759"/>
<evidence type="ECO:0000256" key="6">
    <source>
        <dbReference type="ARBA" id="ARBA00022771"/>
    </source>
</evidence>
<evidence type="ECO:0000259" key="13">
    <source>
        <dbReference type="PROSITE" id="PS51044"/>
    </source>
</evidence>
<keyword evidence="4" id="KW-0808">Transferase</keyword>
<feature type="compositionally biased region" description="Acidic residues" evidence="12">
    <location>
        <begin position="405"/>
        <end position="414"/>
    </location>
</feature>
<keyword evidence="15" id="KW-1185">Reference proteome</keyword>
<feature type="compositionally biased region" description="Low complexity" evidence="12">
    <location>
        <begin position="53"/>
        <end position="66"/>
    </location>
</feature>
<accession>A0A0B4FIG5</accession>
<feature type="compositionally biased region" description="Basic and acidic residues" evidence="12">
    <location>
        <begin position="423"/>
        <end position="438"/>
    </location>
</feature>
<reference evidence="14 15" key="1">
    <citation type="journal article" date="2014" name="Proc. Natl. Acad. Sci. U.S.A.">
        <title>Trajectory and genomic determinants of fungal-pathogen speciation and host adaptation.</title>
        <authorList>
            <person name="Hu X."/>
            <person name="Xiao G."/>
            <person name="Zheng P."/>
            <person name="Shang Y."/>
            <person name="Su Y."/>
            <person name="Zhang X."/>
            <person name="Liu X."/>
            <person name="Zhan S."/>
            <person name="St Leger R.J."/>
            <person name="Wang C."/>
        </authorList>
    </citation>
    <scope>NUCLEOTIDE SEQUENCE [LARGE SCALE GENOMIC DNA]</scope>
    <source>
        <strain evidence="14 15">ARSEF 549</strain>
    </source>
</reference>
<dbReference type="GO" id="GO:0008270">
    <property type="term" value="F:zinc ion binding"/>
    <property type="evidence" value="ECO:0007669"/>
    <property type="project" value="UniProtKB-KW"/>
</dbReference>
<dbReference type="CDD" id="cd16651">
    <property type="entry name" value="SPL-RING_NSE2"/>
    <property type="match status" value="1"/>
</dbReference>
<dbReference type="GO" id="GO:0005634">
    <property type="term" value="C:nucleus"/>
    <property type="evidence" value="ECO:0007669"/>
    <property type="project" value="UniProtKB-SubCell"/>
</dbReference>
<evidence type="ECO:0000256" key="2">
    <source>
        <dbReference type="ARBA" id="ARBA00004718"/>
    </source>
</evidence>
<evidence type="ECO:0000256" key="1">
    <source>
        <dbReference type="ARBA" id="ARBA00004123"/>
    </source>
</evidence>
<evidence type="ECO:0000256" key="12">
    <source>
        <dbReference type="SAM" id="MobiDB-lite"/>
    </source>
</evidence>
<evidence type="ECO:0000256" key="8">
    <source>
        <dbReference type="ARBA" id="ARBA00022833"/>
    </source>
</evidence>
<organism evidence="14 15">
    <name type="scientific">Metarhizium anisopliae (strain ARSEF 549)</name>
    <dbReference type="NCBI Taxonomy" id="3151832"/>
    <lineage>
        <taxon>Eukaryota</taxon>
        <taxon>Fungi</taxon>
        <taxon>Dikarya</taxon>
        <taxon>Ascomycota</taxon>
        <taxon>Pezizomycotina</taxon>
        <taxon>Sordariomycetes</taxon>
        <taxon>Hypocreomycetidae</taxon>
        <taxon>Hypocreales</taxon>
        <taxon>Clavicipitaceae</taxon>
        <taxon>Metarhizium</taxon>
    </lineage>
</organism>
<evidence type="ECO:0000256" key="11">
    <source>
        <dbReference type="SAM" id="Coils"/>
    </source>
</evidence>
<dbReference type="VEuPathDB" id="FungiDB:MAN_04405"/>
<dbReference type="GO" id="GO:0061665">
    <property type="term" value="F:SUMO ligase activity"/>
    <property type="evidence" value="ECO:0007669"/>
    <property type="project" value="TreeGrafter"/>
</dbReference>
<evidence type="ECO:0000256" key="7">
    <source>
        <dbReference type="ARBA" id="ARBA00022786"/>
    </source>
</evidence>
<dbReference type="SUPFAM" id="SSF57850">
    <property type="entry name" value="RING/U-box"/>
    <property type="match status" value="1"/>
</dbReference>
<keyword evidence="9" id="KW-0539">Nucleus</keyword>
<evidence type="ECO:0000256" key="10">
    <source>
        <dbReference type="PROSITE-ProRule" id="PRU00452"/>
    </source>
</evidence>
<protein>
    <submittedName>
        <fullName evidence="14">Zinc finger, RING/FYVE/PHD-type</fullName>
    </submittedName>
</protein>
<dbReference type="UniPathway" id="UPA00886"/>
<dbReference type="EMBL" id="AZNF01000004">
    <property type="protein sequence ID" value="KID67647.1"/>
    <property type="molecule type" value="Genomic_DNA"/>
</dbReference>
<dbReference type="PANTHER" id="PTHR21330">
    <property type="entry name" value="E3 SUMO-PROTEIN LIGASE NSE2"/>
    <property type="match status" value="1"/>
</dbReference>
<feature type="non-terminal residue" evidence="14">
    <location>
        <position position="1"/>
    </location>
</feature>
<name>A0A0B4FIG5_METAF</name>
<keyword evidence="6 10" id="KW-0863">Zinc-finger</keyword>
<feature type="coiled-coil region" evidence="11">
    <location>
        <begin position="109"/>
        <end position="168"/>
    </location>
</feature>
<keyword evidence="8" id="KW-0862">Zinc</keyword>
<comment type="subcellular location">
    <subcellularLocation>
        <location evidence="1">Nucleus</location>
    </subcellularLocation>
</comment>
<dbReference type="Gene3D" id="3.30.40.10">
    <property type="entry name" value="Zinc/RING finger domain, C3HC4 (zinc finger)"/>
    <property type="match status" value="1"/>
</dbReference>
<comment type="similarity">
    <text evidence="3">Belongs to the NSE2 family.</text>
</comment>
<dbReference type="InterPro" id="IPR004181">
    <property type="entry name" value="Znf_MIZ"/>
</dbReference>
<evidence type="ECO:0000313" key="14">
    <source>
        <dbReference type="EMBL" id="KID67647.1"/>
    </source>
</evidence>
<comment type="pathway">
    <text evidence="2">Protein modification; protein sumoylation.</text>
</comment>
<dbReference type="Proteomes" id="UP000031186">
    <property type="component" value="Unassembled WGS sequence"/>
</dbReference>